<accession>A0ABV3R4D9</accession>
<evidence type="ECO:0000256" key="4">
    <source>
        <dbReference type="ARBA" id="ARBA00012448"/>
    </source>
</evidence>
<feature type="domain" description="Peptidase S11 D-Ala-D-Ala carboxypeptidase A C-terminal" evidence="14">
    <location>
        <begin position="268"/>
        <end position="358"/>
    </location>
</feature>
<dbReference type="EMBL" id="JBFOCI010000006">
    <property type="protein sequence ID" value="MEW9807950.1"/>
    <property type="molecule type" value="Genomic_DNA"/>
</dbReference>
<dbReference type="Proteomes" id="UP001556196">
    <property type="component" value="Unassembled WGS sequence"/>
</dbReference>
<dbReference type="Pfam" id="PF07943">
    <property type="entry name" value="PBP5_C"/>
    <property type="match status" value="1"/>
</dbReference>
<dbReference type="InterPro" id="IPR012907">
    <property type="entry name" value="Peptidase_S11_C"/>
</dbReference>
<sequence>MVLAPAGVVPARAQQQSQLFETRAKQVMMIDAETGTILYSKDADKLIPPASLAKLMTMEVVFHALKVGRLKMDDKFAVSKNAWTKGGAKAGGSTMFAKVKSEIPVEDLIKGVIVQSANDGCIVLAEGLAGTEENFAKMMTERARQIGMPKSVFKNSNGLPAEGQVVTMNELVHLARHIWQEYPEYYRFYGIREFTWNKITQPNRNPLLEMEIGADGMKTGYTEASGYAIVGSVQRGGNRVFAAMSGMSSEMERAEESRKLLEWGLRAFEKTKLFDTGDIIGDAQVFGGAKSSVALKAGGPISIFIPLTNTDRLVARIVYKGPLTAPVKEGTPVGVLKVWIGDNMSQETPLYAAETVELGTLQQRALDAVGELMVGWLR</sequence>
<evidence type="ECO:0000256" key="7">
    <source>
        <dbReference type="ARBA" id="ARBA00022729"/>
    </source>
</evidence>
<evidence type="ECO:0000256" key="1">
    <source>
        <dbReference type="ARBA" id="ARBA00003217"/>
    </source>
</evidence>
<keyword evidence="8 15" id="KW-0378">Hydrolase</keyword>
<proteinExistence type="inferred from homology"/>
<keyword evidence="9" id="KW-0133">Cell shape</keyword>
<keyword evidence="16" id="KW-1185">Reference proteome</keyword>
<keyword evidence="5 15" id="KW-0121">Carboxypeptidase</keyword>
<evidence type="ECO:0000313" key="15">
    <source>
        <dbReference type="EMBL" id="MEW9807950.1"/>
    </source>
</evidence>
<evidence type="ECO:0000256" key="10">
    <source>
        <dbReference type="ARBA" id="ARBA00022984"/>
    </source>
</evidence>
<dbReference type="InterPro" id="IPR037167">
    <property type="entry name" value="Peptidase_S11_C_sf"/>
</dbReference>
<keyword evidence="7" id="KW-0732">Signal</keyword>
<dbReference type="InterPro" id="IPR001967">
    <property type="entry name" value="Peptidase_S11_N"/>
</dbReference>
<evidence type="ECO:0000256" key="12">
    <source>
        <dbReference type="ARBA" id="ARBA00034000"/>
    </source>
</evidence>
<evidence type="ECO:0000256" key="6">
    <source>
        <dbReference type="ARBA" id="ARBA00022670"/>
    </source>
</evidence>
<dbReference type="Gene3D" id="3.40.710.10">
    <property type="entry name" value="DD-peptidase/beta-lactamase superfamily"/>
    <property type="match status" value="1"/>
</dbReference>
<organism evidence="15 16">
    <name type="scientific">Mesorhizobium marinum</name>
    <dbReference type="NCBI Taxonomy" id="3228790"/>
    <lineage>
        <taxon>Bacteria</taxon>
        <taxon>Pseudomonadati</taxon>
        <taxon>Pseudomonadota</taxon>
        <taxon>Alphaproteobacteria</taxon>
        <taxon>Hyphomicrobiales</taxon>
        <taxon>Phyllobacteriaceae</taxon>
        <taxon>Mesorhizobium</taxon>
    </lineage>
</organism>
<dbReference type="GO" id="GO:0004180">
    <property type="term" value="F:carboxypeptidase activity"/>
    <property type="evidence" value="ECO:0007669"/>
    <property type="project" value="UniProtKB-KW"/>
</dbReference>
<dbReference type="PANTHER" id="PTHR21581">
    <property type="entry name" value="D-ALANYL-D-ALANINE CARBOXYPEPTIDASE"/>
    <property type="match status" value="1"/>
</dbReference>
<comment type="similarity">
    <text evidence="3 13">Belongs to the peptidase S11 family.</text>
</comment>
<reference evidence="15 16" key="1">
    <citation type="submission" date="2024-06" db="EMBL/GenBank/DDBJ databases">
        <authorList>
            <person name="Tuo L."/>
        </authorList>
    </citation>
    <scope>NUCLEOTIDE SEQUENCE [LARGE SCALE GENOMIC DNA]</scope>
    <source>
        <strain evidence="15 16">ZMM04-5</strain>
    </source>
</reference>
<keyword evidence="6" id="KW-0645">Protease</keyword>
<keyword evidence="11" id="KW-0961">Cell wall biogenesis/degradation</keyword>
<evidence type="ECO:0000256" key="11">
    <source>
        <dbReference type="ARBA" id="ARBA00023316"/>
    </source>
</evidence>
<evidence type="ECO:0000256" key="3">
    <source>
        <dbReference type="ARBA" id="ARBA00007164"/>
    </source>
</evidence>
<evidence type="ECO:0000256" key="8">
    <source>
        <dbReference type="ARBA" id="ARBA00022801"/>
    </source>
</evidence>
<evidence type="ECO:0000256" key="2">
    <source>
        <dbReference type="ARBA" id="ARBA00004752"/>
    </source>
</evidence>
<comment type="caution">
    <text evidence="15">The sequence shown here is derived from an EMBL/GenBank/DDBJ whole genome shotgun (WGS) entry which is preliminary data.</text>
</comment>
<evidence type="ECO:0000256" key="9">
    <source>
        <dbReference type="ARBA" id="ARBA00022960"/>
    </source>
</evidence>
<comment type="catalytic activity">
    <reaction evidence="12">
        <text>Preferential cleavage: (Ac)2-L-Lys-D-Ala-|-D-Ala. Also transpeptidation of peptidyl-alanyl moieties that are N-acyl substituents of D-alanine.</text>
        <dbReference type="EC" id="3.4.16.4"/>
    </reaction>
</comment>
<comment type="function">
    <text evidence="1">Removes C-terminal D-alanyl residues from sugar-peptide cell wall precursors.</text>
</comment>
<dbReference type="SUPFAM" id="SSF69189">
    <property type="entry name" value="Penicillin-binding protein associated domain"/>
    <property type="match status" value="1"/>
</dbReference>
<gene>
    <name evidence="15" type="ORF">ABUE31_18335</name>
</gene>
<dbReference type="InterPro" id="IPR018044">
    <property type="entry name" value="Peptidase_S11"/>
</dbReference>
<evidence type="ECO:0000313" key="16">
    <source>
        <dbReference type="Proteomes" id="UP001556196"/>
    </source>
</evidence>
<evidence type="ECO:0000256" key="13">
    <source>
        <dbReference type="RuleBase" id="RU004016"/>
    </source>
</evidence>
<dbReference type="PANTHER" id="PTHR21581:SF6">
    <property type="entry name" value="TRAFFICKING PROTEIN PARTICLE COMPLEX SUBUNIT 12"/>
    <property type="match status" value="1"/>
</dbReference>
<dbReference type="PRINTS" id="PR00725">
    <property type="entry name" value="DADACBPTASE1"/>
</dbReference>
<comment type="pathway">
    <text evidence="2">Cell wall biogenesis; peptidoglycan biosynthesis.</text>
</comment>
<dbReference type="InterPro" id="IPR012338">
    <property type="entry name" value="Beta-lactam/transpept-like"/>
</dbReference>
<name>A0ABV3R4D9_9HYPH</name>
<dbReference type="SMART" id="SM00936">
    <property type="entry name" value="PBP5_C"/>
    <property type="match status" value="1"/>
</dbReference>
<evidence type="ECO:0000256" key="5">
    <source>
        <dbReference type="ARBA" id="ARBA00022645"/>
    </source>
</evidence>
<dbReference type="Gene3D" id="2.60.410.10">
    <property type="entry name" value="D-Ala-D-Ala carboxypeptidase, C-terminal domain"/>
    <property type="match status" value="1"/>
</dbReference>
<dbReference type="InterPro" id="IPR015956">
    <property type="entry name" value="Peniciliin-bd_prot_C_sf"/>
</dbReference>
<dbReference type="Pfam" id="PF00768">
    <property type="entry name" value="Peptidase_S11"/>
    <property type="match status" value="1"/>
</dbReference>
<dbReference type="EC" id="3.4.16.4" evidence="4"/>
<dbReference type="SUPFAM" id="SSF56601">
    <property type="entry name" value="beta-lactamase/transpeptidase-like"/>
    <property type="match status" value="1"/>
</dbReference>
<protein>
    <recommendedName>
        <fullName evidence="4">serine-type D-Ala-D-Ala carboxypeptidase</fullName>
        <ecNumber evidence="4">3.4.16.4</ecNumber>
    </recommendedName>
</protein>
<keyword evidence="10" id="KW-0573">Peptidoglycan synthesis</keyword>
<evidence type="ECO:0000259" key="14">
    <source>
        <dbReference type="SMART" id="SM00936"/>
    </source>
</evidence>